<proteinExistence type="predicted"/>
<sequence length="42" mass="4993">MCKVTTYFANDKKKRSFFTEIVYRVNETVVFSVSFLMNTFLS</sequence>
<dbReference type="Proteomes" id="UP000005475">
    <property type="component" value="Unassembled WGS sequence"/>
</dbReference>
<organism evidence="2 3">
    <name type="scientific">Bacteroides ovatus (strain ATCC 8483 / DSM 1896 / JCM 5824 / BCRC 10623 / CCUG 4943 / NCTC 11153)</name>
    <dbReference type="NCBI Taxonomy" id="411476"/>
    <lineage>
        <taxon>Bacteria</taxon>
        <taxon>Pseudomonadati</taxon>
        <taxon>Bacteroidota</taxon>
        <taxon>Bacteroidia</taxon>
        <taxon>Bacteroidales</taxon>
        <taxon>Bacteroidaceae</taxon>
        <taxon>Bacteroides</taxon>
    </lineage>
</organism>
<reference evidence="2 3" key="1">
    <citation type="submission" date="2007-03" db="EMBL/GenBank/DDBJ databases">
        <authorList>
            <person name="Fulton L."/>
            <person name="Clifton S."/>
            <person name="Fulton B."/>
            <person name="Xu J."/>
            <person name="Minx P."/>
            <person name="Pepin K.H."/>
            <person name="Johnson M."/>
            <person name="Thiruvilangam P."/>
            <person name="Bhonagiri V."/>
            <person name="Nash W.E."/>
            <person name="Mardis E.R."/>
            <person name="Wilson R.K."/>
        </authorList>
    </citation>
    <scope>NUCLEOTIDE SEQUENCE [LARGE SCALE GENOMIC DNA]</scope>
    <source>
        <strain evidence="3">ATCC 8483 / DSM 1896 / JCM 5824 / BCRC 10623 / CCUG 4943 / NCTC 11153</strain>
    </source>
</reference>
<dbReference type="EMBL" id="AAXF02000031">
    <property type="protein sequence ID" value="EDO13960.1"/>
    <property type="molecule type" value="Genomic_DNA"/>
</dbReference>
<keyword evidence="1" id="KW-1133">Transmembrane helix</keyword>
<feature type="transmembrane region" description="Helical" evidence="1">
    <location>
        <begin position="21"/>
        <end position="41"/>
    </location>
</feature>
<accession>A0AAN3ACY8</accession>
<evidence type="ECO:0000313" key="2">
    <source>
        <dbReference type="EMBL" id="EDO13960.1"/>
    </source>
</evidence>
<protein>
    <submittedName>
        <fullName evidence="2">Uncharacterized protein</fullName>
    </submittedName>
</protein>
<dbReference type="AlphaFoldDB" id="A0AAN3ACY8"/>
<comment type="caution">
    <text evidence="2">The sequence shown here is derived from an EMBL/GenBank/DDBJ whole genome shotgun (WGS) entry which is preliminary data.</text>
</comment>
<name>A0AAN3ACY8_BACO1</name>
<evidence type="ECO:0000256" key="1">
    <source>
        <dbReference type="SAM" id="Phobius"/>
    </source>
</evidence>
<gene>
    <name evidence="2" type="ORF">BACOVA_00351</name>
</gene>
<keyword evidence="1" id="KW-0812">Transmembrane</keyword>
<reference evidence="3" key="2">
    <citation type="submission" date="2007-04" db="EMBL/GenBank/DDBJ databases">
        <title>Draft genome sequence of Bacteroides ovatus (ATCC 8483).</title>
        <authorList>
            <person name="Sudarsanam P."/>
            <person name="Ley R."/>
            <person name="Guruge J."/>
            <person name="Turnbaugh P.J."/>
            <person name="Mahowald M."/>
            <person name="Liep D."/>
            <person name="Gordon J."/>
        </authorList>
    </citation>
    <scope>NUCLEOTIDE SEQUENCE [LARGE SCALE GENOMIC DNA]</scope>
    <source>
        <strain evidence="3">ATCC 8483 / DSM 1896 / JCM 5824 / BCRC 10623 / CCUG 4943 / NCTC 11153</strain>
    </source>
</reference>
<evidence type="ECO:0000313" key="3">
    <source>
        <dbReference type="Proteomes" id="UP000005475"/>
    </source>
</evidence>
<keyword evidence="1" id="KW-0472">Membrane</keyword>